<dbReference type="AlphaFoldDB" id="A0A7G9RUR7"/>
<gene>
    <name evidence="8" type="ORF">H9K76_11470</name>
</gene>
<keyword evidence="5 7" id="KW-1133">Transmembrane helix</keyword>
<dbReference type="GO" id="GO:0005886">
    <property type="term" value="C:plasma membrane"/>
    <property type="evidence" value="ECO:0007669"/>
    <property type="project" value="UniProtKB-SubCell"/>
</dbReference>
<evidence type="ECO:0000256" key="4">
    <source>
        <dbReference type="ARBA" id="ARBA00022692"/>
    </source>
</evidence>
<keyword evidence="6 7" id="KW-0472">Membrane</keyword>
<proteinExistence type="inferred from homology"/>
<sequence>MSTAKPAAHHHAPPSSGSIWAKRLPGVLLCAAIAGVASYVGQIEWFASHGLSVLTLAIIIGMVLGNTVYGSIAPTAGTGIGFTKQTLLRLGIVLYGFRLTTADIAHVGLNGVIIDAIVVGGTFMLAMLIGTRWLGMDRKQVMLIGAGSSICGAAAVLGTEPVVKARADQVTVAVATVVVFGTICIFLYPALYQWNLAAGFIPGGATEFGIYTGATVHEVAQVVAAARAMGPEAADTAVVTKMVRVMMLAPFLLILSAYLARSERAEAGAQGQKSKMTIPWFAFGFIAVVLFNSLNLVPKEVVGNVNTGANVLLAMAMAGLGLTTHASAIKNAGAKPLVLAAILAVWLVVGGGLLNRFML</sequence>
<name>A0A7G9RUR7_9BURK</name>
<feature type="transmembrane region" description="Helical" evidence="7">
    <location>
        <begin position="336"/>
        <end position="354"/>
    </location>
</feature>
<feature type="transmembrane region" description="Helical" evidence="7">
    <location>
        <begin position="20"/>
        <end position="41"/>
    </location>
</feature>
<dbReference type="InterPro" id="IPR018383">
    <property type="entry name" value="UPF0324_pro"/>
</dbReference>
<evidence type="ECO:0000256" key="2">
    <source>
        <dbReference type="ARBA" id="ARBA00007977"/>
    </source>
</evidence>
<feature type="transmembrane region" description="Helical" evidence="7">
    <location>
        <begin position="170"/>
        <end position="191"/>
    </location>
</feature>
<evidence type="ECO:0000256" key="1">
    <source>
        <dbReference type="ARBA" id="ARBA00004651"/>
    </source>
</evidence>
<comment type="similarity">
    <text evidence="2">Belongs to the UPF0324 family.</text>
</comment>
<keyword evidence="3" id="KW-1003">Cell membrane</keyword>
<comment type="subcellular location">
    <subcellularLocation>
        <location evidence="1">Cell membrane</location>
        <topology evidence="1">Multi-pass membrane protein</topology>
    </subcellularLocation>
</comment>
<evidence type="ECO:0000256" key="3">
    <source>
        <dbReference type="ARBA" id="ARBA00022475"/>
    </source>
</evidence>
<evidence type="ECO:0000256" key="7">
    <source>
        <dbReference type="SAM" id="Phobius"/>
    </source>
</evidence>
<dbReference type="KEGG" id="drg:H9K76_11470"/>
<reference evidence="8 9" key="1">
    <citation type="submission" date="2020-08" db="EMBL/GenBank/DDBJ databases">
        <title>Genome sequence of Diaphorobacter ruginosibacter DSM 27467T.</title>
        <authorList>
            <person name="Hyun D.-W."/>
            <person name="Bae J.-W."/>
        </authorList>
    </citation>
    <scope>NUCLEOTIDE SEQUENCE [LARGE SCALE GENOMIC DNA]</scope>
    <source>
        <strain evidence="8 9">DSM 27467</strain>
    </source>
</reference>
<dbReference type="PANTHER" id="PTHR30106">
    <property type="entry name" value="INNER MEMBRANE PROTEIN YEIH-RELATED"/>
    <property type="match status" value="1"/>
</dbReference>
<dbReference type="Pfam" id="PF03601">
    <property type="entry name" value="Cons_hypoth698"/>
    <property type="match status" value="1"/>
</dbReference>
<dbReference type="RefSeq" id="WP_187600355.1">
    <property type="nucleotide sequence ID" value="NZ_CP060714.1"/>
</dbReference>
<evidence type="ECO:0000313" key="9">
    <source>
        <dbReference type="Proteomes" id="UP000515811"/>
    </source>
</evidence>
<keyword evidence="9" id="KW-1185">Reference proteome</keyword>
<dbReference type="PANTHER" id="PTHR30106:SF2">
    <property type="entry name" value="UPF0324 INNER MEMBRANE PROTEIN YEIH"/>
    <property type="match status" value="1"/>
</dbReference>
<evidence type="ECO:0000256" key="6">
    <source>
        <dbReference type="ARBA" id="ARBA00023136"/>
    </source>
</evidence>
<protein>
    <submittedName>
        <fullName evidence="8">YeiH family putative sulfate export transporter</fullName>
    </submittedName>
</protein>
<evidence type="ECO:0000313" key="8">
    <source>
        <dbReference type="EMBL" id="QNN59342.1"/>
    </source>
</evidence>
<dbReference type="EMBL" id="CP060714">
    <property type="protein sequence ID" value="QNN59342.1"/>
    <property type="molecule type" value="Genomic_DNA"/>
</dbReference>
<feature type="transmembrane region" description="Helical" evidence="7">
    <location>
        <begin position="309"/>
        <end position="329"/>
    </location>
</feature>
<keyword evidence="4 7" id="KW-0812">Transmembrane</keyword>
<feature type="transmembrane region" description="Helical" evidence="7">
    <location>
        <begin position="141"/>
        <end position="158"/>
    </location>
</feature>
<feature type="transmembrane region" description="Helical" evidence="7">
    <location>
        <begin position="242"/>
        <end position="260"/>
    </location>
</feature>
<feature type="transmembrane region" description="Helical" evidence="7">
    <location>
        <begin position="280"/>
        <end position="297"/>
    </location>
</feature>
<dbReference type="Proteomes" id="UP000515811">
    <property type="component" value="Chromosome"/>
</dbReference>
<dbReference type="NCBIfam" id="TIGR00698">
    <property type="entry name" value="YeiH family putative sulfate export transporter"/>
    <property type="match status" value="1"/>
</dbReference>
<evidence type="ECO:0000256" key="5">
    <source>
        <dbReference type="ARBA" id="ARBA00022989"/>
    </source>
</evidence>
<organism evidence="8 9">
    <name type="scientific">Diaphorobacter ruginosibacter</name>
    <dbReference type="NCBI Taxonomy" id="1715720"/>
    <lineage>
        <taxon>Bacteria</taxon>
        <taxon>Pseudomonadati</taxon>
        <taxon>Pseudomonadota</taxon>
        <taxon>Betaproteobacteria</taxon>
        <taxon>Burkholderiales</taxon>
        <taxon>Comamonadaceae</taxon>
        <taxon>Diaphorobacter</taxon>
    </lineage>
</organism>
<feature type="transmembrane region" description="Helical" evidence="7">
    <location>
        <begin position="53"/>
        <end position="72"/>
    </location>
</feature>
<accession>A0A7G9RUR7</accession>
<feature type="transmembrane region" description="Helical" evidence="7">
    <location>
        <begin position="109"/>
        <end position="129"/>
    </location>
</feature>
<dbReference type="InterPro" id="IPR004630">
    <property type="entry name" value="UPF0324_YeiH-like"/>
</dbReference>